<evidence type="ECO:0000256" key="1">
    <source>
        <dbReference type="SAM" id="MobiDB-lite"/>
    </source>
</evidence>
<feature type="compositionally biased region" description="Basic and acidic residues" evidence="1">
    <location>
        <begin position="1"/>
        <end position="10"/>
    </location>
</feature>
<evidence type="ECO:0000313" key="3">
    <source>
        <dbReference type="Proteomes" id="UP001300745"/>
    </source>
</evidence>
<name>A0ABT3SA17_9MYCO</name>
<dbReference type="EMBL" id="JAPJDO010000003">
    <property type="protein sequence ID" value="MCX2936009.1"/>
    <property type="molecule type" value="Genomic_DNA"/>
</dbReference>
<keyword evidence="3" id="KW-1185">Reference proteome</keyword>
<feature type="region of interest" description="Disordered" evidence="1">
    <location>
        <begin position="1"/>
        <end position="23"/>
    </location>
</feature>
<gene>
    <name evidence="2" type="ORF">ORI27_04815</name>
</gene>
<organism evidence="2 3">
    <name type="scientific">Mycobacterium pinniadriaticum</name>
    <dbReference type="NCBI Taxonomy" id="2994102"/>
    <lineage>
        <taxon>Bacteria</taxon>
        <taxon>Bacillati</taxon>
        <taxon>Actinomycetota</taxon>
        <taxon>Actinomycetes</taxon>
        <taxon>Mycobacteriales</taxon>
        <taxon>Mycobacteriaceae</taxon>
        <taxon>Mycobacterium</taxon>
    </lineage>
</organism>
<comment type="caution">
    <text evidence="2">The sequence shown here is derived from an EMBL/GenBank/DDBJ whole genome shotgun (WGS) entry which is preliminary data.</text>
</comment>
<dbReference type="Proteomes" id="UP001300745">
    <property type="component" value="Unassembled WGS sequence"/>
</dbReference>
<proteinExistence type="predicted"/>
<dbReference type="RefSeq" id="WP_265995405.1">
    <property type="nucleotide sequence ID" value="NZ_JAPJDN010000003.1"/>
</dbReference>
<accession>A0ABT3SA17</accession>
<protein>
    <submittedName>
        <fullName evidence="2">Uncharacterized protein</fullName>
    </submittedName>
</protein>
<evidence type="ECO:0000313" key="2">
    <source>
        <dbReference type="EMBL" id="MCX2936009.1"/>
    </source>
</evidence>
<reference evidence="2 3" key="1">
    <citation type="submission" date="2022-11" db="EMBL/GenBank/DDBJ databases">
        <title>Mycobacterium sp. nov.</title>
        <authorList>
            <person name="Papic B."/>
            <person name="Spicic S."/>
            <person name="Duvnjak S."/>
        </authorList>
    </citation>
    <scope>NUCLEOTIDE SEQUENCE [LARGE SCALE GENOMIC DNA]</scope>
    <source>
        <strain evidence="2 3">CVI_P4</strain>
    </source>
</reference>
<sequence length="77" mass="8191">MAKANEERSMKTGPTAVLPGSDATVTGTAVNEWLDEEGRLIYGSENDTEKSSRQLTLSWLTVCSSGDPLVSPVGYQG</sequence>